<evidence type="ECO:0000313" key="2">
    <source>
        <dbReference type="Proteomes" id="UP000007394"/>
    </source>
</evidence>
<proteinExistence type="predicted"/>
<dbReference type="AlphaFoldDB" id="I0AMY2"/>
<reference evidence="1 2" key="1">
    <citation type="journal article" date="2012" name="Front. Microbiol.">
        <title>Complete genome of Ignavibacterium album, a metabolically versatile, flagellated, facultative anaerobe from the phylum Chlorobi.</title>
        <authorList>
            <person name="Liu Z."/>
            <person name="Frigaard N.-U."/>
            <person name="Vogl K."/>
            <person name="Iino T."/>
            <person name="Ohkuma M."/>
            <person name="Overmann J."/>
            <person name="Bryant D.A."/>
        </authorList>
    </citation>
    <scope>NUCLEOTIDE SEQUENCE [LARGE SCALE GENOMIC DNA]</scope>
    <source>
        <strain evidence="2">DSM 19864 / JCM 16511 / NBRC 101810 / Mat9-16</strain>
    </source>
</reference>
<dbReference type="OrthoDB" id="9874490at2"/>
<evidence type="ECO:0000313" key="1">
    <source>
        <dbReference type="EMBL" id="AFH50339.1"/>
    </source>
</evidence>
<organism evidence="1 2">
    <name type="scientific">Ignavibacterium album (strain DSM 19864 / JCM 16511 / NBRC 101810 / Mat9-16)</name>
    <dbReference type="NCBI Taxonomy" id="945713"/>
    <lineage>
        <taxon>Bacteria</taxon>
        <taxon>Pseudomonadati</taxon>
        <taxon>Ignavibacteriota</taxon>
        <taxon>Ignavibacteria</taxon>
        <taxon>Ignavibacteriales</taxon>
        <taxon>Ignavibacteriaceae</taxon>
        <taxon>Ignavibacterium</taxon>
    </lineage>
</organism>
<sequence length="87" mass="10038">MTTLPPPKVKQFPDDSLEKKVYNIIESFKDNLPIMNDRNRLAFSLYKYLKGEGDAPLMAVKTNKLKIVGLSEEELAKRIDEELKKIK</sequence>
<dbReference type="KEGG" id="ial:IALB_2636"/>
<dbReference type="EMBL" id="CP003418">
    <property type="protein sequence ID" value="AFH50339.1"/>
    <property type="molecule type" value="Genomic_DNA"/>
</dbReference>
<keyword evidence="2" id="KW-1185">Reference proteome</keyword>
<name>I0AMY2_IGNAJ</name>
<dbReference type="Proteomes" id="UP000007394">
    <property type="component" value="Chromosome"/>
</dbReference>
<gene>
    <name evidence="1" type="ordered locus">IALB_2636</name>
</gene>
<accession>I0AMY2</accession>
<dbReference type="RefSeq" id="WP_014561480.1">
    <property type="nucleotide sequence ID" value="NC_017464.1"/>
</dbReference>
<protein>
    <submittedName>
        <fullName evidence="1">Uncharacterized protein</fullName>
    </submittedName>
</protein>
<dbReference type="HOGENOM" id="CLU_2494265_0_0_10"/>
<dbReference type="STRING" id="945713.IALB_2636"/>